<keyword evidence="2" id="KW-0479">Metal-binding</keyword>
<dbReference type="RefSeq" id="WP_010855717.1">
    <property type="nucleotide sequence ID" value="NZ_AQHR01000091.1"/>
</dbReference>
<dbReference type="GO" id="GO:0016491">
    <property type="term" value="F:oxidoreductase activity"/>
    <property type="evidence" value="ECO:0007669"/>
    <property type="project" value="UniProtKB-KW"/>
</dbReference>
<dbReference type="EMBL" id="AQHR01000091">
    <property type="protein sequence ID" value="EON75997.1"/>
    <property type="molecule type" value="Genomic_DNA"/>
</dbReference>
<dbReference type="PANTHER" id="PTHR43498">
    <property type="entry name" value="FERREDOXIN:COB-COM HETERODISULFIDE REDUCTASE SUBUNIT A"/>
    <property type="match status" value="1"/>
</dbReference>
<dbReference type="Proteomes" id="UP000013909">
    <property type="component" value="Unassembled WGS sequence"/>
</dbReference>
<sequence length="763" mass="85143">MIREESSSDVRKLKTDEIYSDLVVVGGGMAGVCCAITAARQGVKVTLVQDRPVLGGNASSEIRLWILGATSHMGNNNRWAREGGVIDEILVENMYRNPEGNPLILDTVLIEKVTEEPNIKLLLNTAVYEAEKSDDGTIRAAVAFCSQNSTRYRLLAPLFVDASGDGILGFLSGAAFRIGAEGKEEFDEQFAPDTQYGELLGHSMYFYSKDTGKPVRFVAPSYTLKTLDQLPRFKSFNLKQHGCWLWWVEYGGRLDTIHESERIKWELWKVIYGIWHHIKNSGEFPEKENHTLEWVGTIPGKRESRRFEGDFMLTQKDVVEQRAHYDAVSFGGWALDLHPADGVYGDKPGCTQWHSKGVYQIPYRTMYSRNIQNLFLSGRIISASHVAFGSSRVMATCAHNGQAVGMAAAICKEKGLLPKGVSSPELIGELQRRLVAGGQYIPGYRLHDDEELAHQAEIKVSSTYKLTTLPFDGPWRKLDFAMAQMLPVGKGSMPKITVELQADVATQVSVRLMAAAKRGNFTPEVVLGETVLSLEAGVQLQEIAFDYTQKDESYLFLAFSPNSEVAVRQSLTRLTGLLAVYQRFNKEVATSSLQSPPEGIGIESFEFWLPERRPNGHNLAFSLSEPLQVYEKHNLTNGVFRPTTGTNAWMAATDMAQNWVELSWKEPQQIGIIKLYFDTDYDHPMESTLLGHPESEMPFCIRQFTILDGKGKVLASVADNHQSMFALELAEAVVTDRIRVEVAHPLPEIPAALFGITCYPKKK</sequence>
<gene>
    <name evidence="6" type="ORF">ADIS_3585</name>
</gene>
<name>R7ZPI2_9BACT</name>
<dbReference type="PATRIC" id="fig|1288963.3.peg.3576"/>
<organism evidence="6 7">
    <name type="scientific">Lunatimonas lonarensis</name>
    <dbReference type="NCBI Taxonomy" id="1232681"/>
    <lineage>
        <taxon>Bacteria</taxon>
        <taxon>Pseudomonadati</taxon>
        <taxon>Bacteroidota</taxon>
        <taxon>Cytophagia</taxon>
        <taxon>Cytophagales</taxon>
        <taxon>Cyclobacteriaceae</taxon>
    </lineage>
</organism>
<dbReference type="GO" id="GO:0046872">
    <property type="term" value="F:metal ion binding"/>
    <property type="evidence" value="ECO:0007669"/>
    <property type="project" value="UniProtKB-KW"/>
</dbReference>
<accession>R7ZPI2</accession>
<dbReference type="SUPFAM" id="SSF51905">
    <property type="entry name" value="FAD/NAD(P)-binding domain"/>
    <property type="match status" value="1"/>
</dbReference>
<proteinExistence type="predicted"/>
<keyword evidence="5" id="KW-0411">Iron-sulfur</keyword>
<evidence type="ECO:0000256" key="2">
    <source>
        <dbReference type="ARBA" id="ARBA00022723"/>
    </source>
</evidence>
<dbReference type="InterPro" id="IPR039650">
    <property type="entry name" value="HdrA-like"/>
</dbReference>
<dbReference type="PANTHER" id="PTHR43498:SF1">
    <property type="entry name" value="COB--COM HETERODISULFIDE REDUCTASE IRON-SULFUR SUBUNIT A"/>
    <property type="match status" value="1"/>
</dbReference>
<evidence type="ECO:0000313" key="6">
    <source>
        <dbReference type="EMBL" id="EON75997.1"/>
    </source>
</evidence>
<keyword evidence="3" id="KW-0560">Oxidoreductase</keyword>
<dbReference type="GO" id="GO:0051539">
    <property type="term" value="F:4 iron, 4 sulfur cluster binding"/>
    <property type="evidence" value="ECO:0007669"/>
    <property type="project" value="UniProtKB-KW"/>
</dbReference>
<comment type="caution">
    <text evidence="6">The sequence shown here is derived from an EMBL/GenBank/DDBJ whole genome shotgun (WGS) entry which is preliminary data.</text>
</comment>
<reference evidence="6 7" key="1">
    <citation type="submission" date="2013-02" db="EMBL/GenBank/DDBJ databases">
        <title>A novel strain isolated from Lonar lake, Maharashtra, India.</title>
        <authorList>
            <person name="Singh A."/>
        </authorList>
    </citation>
    <scope>NUCLEOTIDE SEQUENCE [LARGE SCALE GENOMIC DNA]</scope>
    <source>
        <strain evidence="6 7">AK24</strain>
    </source>
</reference>
<evidence type="ECO:0000256" key="4">
    <source>
        <dbReference type="ARBA" id="ARBA00023004"/>
    </source>
</evidence>
<evidence type="ECO:0000256" key="1">
    <source>
        <dbReference type="ARBA" id="ARBA00022485"/>
    </source>
</evidence>
<evidence type="ECO:0000313" key="7">
    <source>
        <dbReference type="Proteomes" id="UP000013909"/>
    </source>
</evidence>
<protein>
    <submittedName>
        <fullName evidence="6">Uncharacterized protein</fullName>
    </submittedName>
</protein>
<dbReference type="PRINTS" id="PR00411">
    <property type="entry name" value="PNDRDTASEI"/>
</dbReference>
<evidence type="ECO:0000256" key="5">
    <source>
        <dbReference type="ARBA" id="ARBA00023014"/>
    </source>
</evidence>
<evidence type="ECO:0000256" key="3">
    <source>
        <dbReference type="ARBA" id="ARBA00023002"/>
    </source>
</evidence>
<dbReference type="AlphaFoldDB" id="R7ZPI2"/>
<dbReference type="InterPro" id="IPR036188">
    <property type="entry name" value="FAD/NAD-bd_sf"/>
</dbReference>
<keyword evidence="7" id="KW-1185">Reference proteome</keyword>
<keyword evidence="4" id="KW-0408">Iron</keyword>
<dbReference type="Pfam" id="PF12831">
    <property type="entry name" value="FAD_oxidored"/>
    <property type="match status" value="1"/>
</dbReference>
<dbReference type="Gene3D" id="3.50.50.60">
    <property type="entry name" value="FAD/NAD(P)-binding domain"/>
    <property type="match status" value="1"/>
</dbReference>
<dbReference type="STRING" id="1232681.ADIS_3585"/>
<keyword evidence="1" id="KW-0004">4Fe-4S</keyword>
<dbReference type="OrthoDB" id="9780658at2"/>